<evidence type="ECO:0000313" key="8">
    <source>
        <dbReference type="Proteomes" id="UP000593561"/>
    </source>
</evidence>
<dbReference type="PANTHER" id="PTHR43874:SF205">
    <property type="entry name" value="TWO-COMPONENT RESPONSE REGULATOR ORR23"/>
    <property type="match status" value="1"/>
</dbReference>
<keyword evidence="2" id="KW-0805">Transcription regulation</keyword>
<evidence type="ECO:0000313" key="7">
    <source>
        <dbReference type="EMBL" id="MBA0619988.1"/>
    </source>
</evidence>
<evidence type="ECO:0000256" key="3">
    <source>
        <dbReference type="ARBA" id="ARBA00023163"/>
    </source>
</evidence>
<keyword evidence="3" id="KW-0804">Transcription</keyword>
<evidence type="ECO:0000256" key="5">
    <source>
        <dbReference type="PROSITE-ProRule" id="PRU00169"/>
    </source>
</evidence>
<dbReference type="AlphaFoldDB" id="A0A7J8S1K5"/>
<comment type="caution">
    <text evidence="7">The sequence shown here is derived from an EMBL/GenBank/DDBJ whole genome shotgun (WGS) entry which is preliminary data.</text>
</comment>
<comment type="caution">
    <text evidence="5">Lacks conserved residue(s) required for the propagation of feature annotation.</text>
</comment>
<keyword evidence="8" id="KW-1185">Reference proteome</keyword>
<name>A0A7J8S1K5_GOSDV</name>
<dbReference type="Gene3D" id="3.40.50.2300">
    <property type="match status" value="1"/>
</dbReference>
<dbReference type="InterPro" id="IPR011006">
    <property type="entry name" value="CheY-like_superfamily"/>
</dbReference>
<dbReference type="Proteomes" id="UP000593561">
    <property type="component" value="Unassembled WGS sequence"/>
</dbReference>
<dbReference type="GO" id="GO:0009736">
    <property type="term" value="P:cytokinin-activated signaling pathway"/>
    <property type="evidence" value="ECO:0007669"/>
    <property type="project" value="InterPro"/>
</dbReference>
<dbReference type="InterPro" id="IPR045279">
    <property type="entry name" value="ARR-like"/>
</dbReference>
<evidence type="ECO:0000256" key="2">
    <source>
        <dbReference type="ARBA" id="ARBA00023015"/>
    </source>
</evidence>
<proteinExistence type="predicted"/>
<sequence>MLDMDAFKLLELVGLEMDLPIIMLSTYGDTKLAKKGITHGTCDYLLKAVHIEELKNIWQHVKYRLYLGLSCVVALGSKDPCGMFGRLNSSIT</sequence>
<dbReference type="EMBL" id="JABFAC010000008">
    <property type="protein sequence ID" value="MBA0619988.1"/>
    <property type="molecule type" value="Genomic_DNA"/>
</dbReference>
<evidence type="ECO:0000256" key="4">
    <source>
        <dbReference type="ARBA" id="ARBA00023242"/>
    </source>
</evidence>
<accession>A0A7J8S1K5</accession>
<keyword evidence="1" id="KW-0902">Two-component regulatory system</keyword>
<dbReference type="GO" id="GO:0000160">
    <property type="term" value="P:phosphorelay signal transduction system"/>
    <property type="evidence" value="ECO:0007669"/>
    <property type="project" value="UniProtKB-KW"/>
</dbReference>
<reference evidence="7 8" key="1">
    <citation type="journal article" date="2019" name="Genome Biol. Evol.">
        <title>Insights into the evolution of the New World diploid cottons (Gossypium, subgenus Houzingenia) based on genome sequencing.</title>
        <authorList>
            <person name="Grover C.E."/>
            <person name="Arick M.A. 2nd"/>
            <person name="Thrash A."/>
            <person name="Conover J.L."/>
            <person name="Sanders W.S."/>
            <person name="Peterson D.G."/>
            <person name="Frelichowski J.E."/>
            <person name="Scheffler J.A."/>
            <person name="Scheffler B.E."/>
            <person name="Wendel J.F."/>
        </authorList>
    </citation>
    <scope>NUCLEOTIDE SEQUENCE [LARGE SCALE GENOMIC DNA]</scope>
    <source>
        <strain evidence="7">27</strain>
        <tissue evidence="7">Leaf</tissue>
    </source>
</reference>
<protein>
    <recommendedName>
        <fullName evidence="6">Response regulatory domain-containing protein</fullName>
    </recommendedName>
</protein>
<dbReference type="PROSITE" id="PS50110">
    <property type="entry name" value="RESPONSE_REGULATORY"/>
    <property type="match status" value="1"/>
</dbReference>
<organism evidence="7 8">
    <name type="scientific">Gossypium davidsonii</name>
    <name type="common">Davidson's cotton</name>
    <name type="synonym">Gossypium klotzschianum subsp. davidsonii</name>
    <dbReference type="NCBI Taxonomy" id="34287"/>
    <lineage>
        <taxon>Eukaryota</taxon>
        <taxon>Viridiplantae</taxon>
        <taxon>Streptophyta</taxon>
        <taxon>Embryophyta</taxon>
        <taxon>Tracheophyta</taxon>
        <taxon>Spermatophyta</taxon>
        <taxon>Magnoliopsida</taxon>
        <taxon>eudicotyledons</taxon>
        <taxon>Gunneridae</taxon>
        <taxon>Pentapetalae</taxon>
        <taxon>rosids</taxon>
        <taxon>malvids</taxon>
        <taxon>Malvales</taxon>
        <taxon>Malvaceae</taxon>
        <taxon>Malvoideae</taxon>
        <taxon>Gossypium</taxon>
    </lineage>
</organism>
<evidence type="ECO:0000256" key="1">
    <source>
        <dbReference type="ARBA" id="ARBA00023012"/>
    </source>
</evidence>
<feature type="domain" description="Response regulatory" evidence="6">
    <location>
        <begin position="1"/>
        <end position="62"/>
    </location>
</feature>
<gene>
    <name evidence="7" type="ORF">Godav_005767</name>
</gene>
<evidence type="ECO:0000259" key="6">
    <source>
        <dbReference type="PROSITE" id="PS50110"/>
    </source>
</evidence>
<dbReference type="PANTHER" id="PTHR43874">
    <property type="entry name" value="TWO-COMPONENT RESPONSE REGULATOR"/>
    <property type="match status" value="1"/>
</dbReference>
<dbReference type="InterPro" id="IPR001789">
    <property type="entry name" value="Sig_transdc_resp-reg_receiver"/>
</dbReference>
<keyword evidence="4" id="KW-0539">Nucleus</keyword>
<dbReference type="SUPFAM" id="SSF52172">
    <property type="entry name" value="CheY-like"/>
    <property type="match status" value="1"/>
</dbReference>